<comment type="subcellular location">
    <subcellularLocation>
        <location evidence="1">Endoplasmic reticulum membrane</location>
        <topology evidence="1">Multi-pass membrane protein</topology>
    </subcellularLocation>
</comment>
<comment type="function">
    <text evidence="13">Dol-P-Glc:Glc(2)Man(9)GlcNAc(2)-PP-Dol alpha-1,2-glucosyltransferase that operates in the biosynthetic pathway of dolichol-linked oligosaccharides, the glycan precursors employed in protein asparagine (N)-glycosylation. The assembly of dolichol-linked oligosaccharides begins on the cytosolic side of the endoplasmic reticulum membrane and finishes in its lumen. The sequential addition of sugars to dolichol pyrophosphate produces dolichol-linked oligosaccharides containing fourteen sugars, including two GlcNAcs, nine mannoses and three glucoses. Once assembled, the oligosaccharide is transferred from the lipid to nascent proteins by oligosaccharyltransferases. In the lumen of the endoplasmic reticulum, adds the third and last glucose residue from dolichyl phosphate glucose (Dol-P-Glc) onto the lipid-linked oligosaccharide intermediate Glc(2)Man(9)GlcNAc(2)-PP-Dol to produce Glc(3)Man(9)GlcNAc(2)-PP-Dol.</text>
</comment>
<feature type="transmembrane region" description="Helical" evidence="16">
    <location>
        <begin position="743"/>
        <end position="762"/>
    </location>
</feature>
<dbReference type="EMBL" id="JAKWBI020000387">
    <property type="protein sequence ID" value="KAJ2895618.1"/>
    <property type="molecule type" value="Genomic_DNA"/>
</dbReference>
<evidence type="ECO:0000256" key="1">
    <source>
        <dbReference type="ARBA" id="ARBA00004477"/>
    </source>
</evidence>
<feature type="compositionally biased region" description="Low complexity" evidence="15">
    <location>
        <begin position="419"/>
        <end position="432"/>
    </location>
</feature>
<dbReference type="InterPro" id="IPR016900">
    <property type="entry name" value="Alg10"/>
</dbReference>
<gene>
    <name evidence="17" type="ORF">MKZ38_006293</name>
</gene>
<evidence type="ECO:0000256" key="10">
    <source>
        <dbReference type="ARBA" id="ARBA00022989"/>
    </source>
</evidence>
<evidence type="ECO:0000256" key="9">
    <source>
        <dbReference type="ARBA" id="ARBA00022824"/>
    </source>
</evidence>
<feature type="compositionally biased region" description="Low complexity" evidence="15">
    <location>
        <begin position="629"/>
        <end position="638"/>
    </location>
</feature>
<dbReference type="EC" id="2.4.1.256" evidence="4"/>
<keyword evidence="9" id="KW-0256">Endoplasmic reticulum</keyword>
<dbReference type="PANTHER" id="PTHR12989">
    <property type="entry name" value="ALPHA-1,2-GLUCOSYLTRANSFERASE ALG10"/>
    <property type="match status" value="1"/>
</dbReference>
<evidence type="ECO:0000313" key="17">
    <source>
        <dbReference type="EMBL" id="KAJ2895618.1"/>
    </source>
</evidence>
<evidence type="ECO:0000256" key="7">
    <source>
        <dbReference type="ARBA" id="ARBA00022679"/>
    </source>
</evidence>
<dbReference type="GO" id="GO:0005789">
    <property type="term" value="C:endoplasmic reticulum membrane"/>
    <property type="evidence" value="ECO:0007669"/>
    <property type="project" value="UniProtKB-SubCell"/>
</dbReference>
<feature type="compositionally biased region" description="Basic residues" evidence="15">
    <location>
        <begin position="435"/>
        <end position="445"/>
    </location>
</feature>
<protein>
    <recommendedName>
        <fullName evidence="5">Dol-P-Glc:Glc(2)Man(9)GlcNAc(2)-PP-Dol alpha-1,2-glucosyltransferase</fullName>
        <ecNumber evidence="4">2.4.1.256</ecNumber>
    </recommendedName>
    <alternativeName>
        <fullName evidence="12">Asparagine-linked glycosylation protein 10</fullName>
    </alternativeName>
</protein>
<comment type="similarity">
    <text evidence="3">Belongs to the ALG10 glucosyltransferase family.</text>
</comment>
<keyword evidence="18" id="KW-1185">Reference proteome</keyword>
<proteinExistence type="inferred from homology"/>
<keyword evidence="7" id="KW-0808">Transferase</keyword>
<dbReference type="Pfam" id="PF04922">
    <property type="entry name" value="DIE2_ALG10"/>
    <property type="match status" value="2"/>
</dbReference>
<dbReference type="AlphaFoldDB" id="A0AAD5WNS4"/>
<reference evidence="17" key="1">
    <citation type="submission" date="2022-07" db="EMBL/GenBank/DDBJ databases">
        <title>Draft genome sequence of Zalerion maritima ATCC 34329, a (micro)plastics degrading marine fungus.</title>
        <authorList>
            <person name="Paco A."/>
            <person name="Goncalves M.F.M."/>
            <person name="Rocha-Santos T.A.P."/>
            <person name="Alves A."/>
        </authorList>
    </citation>
    <scope>NUCLEOTIDE SEQUENCE</scope>
    <source>
        <strain evidence="17">ATCC 34329</strain>
    </source>
</reference>
<accession>A0AAD5WNS4</accession>
<evidence type="ECO:0000256" key="12">
    <source>
        <dbReference type="ARBA" id="ARBA00032069"/>
    </source>
</evidence>
<organism evidence="17 18">
    <name type="scientific">Zalerion maritima</name>
    <dbReference type="NCBI Taxonomy" id="339359"/>
    <lineage>
        <taxon>Eukaryota</taxon>
        <taxon>Fungi</taxon>
        <taxon>Dikarya</taxon>
        <taxon>Ascomycota</taxon>
        <taxon>Pezizomycotina</taxon>
        <taxon>Sordariomycetes</taxon>
        <taxon>Lulworthiomycetidae</taxon>
        <taxon>Lulworthiales</taxon>
        <taxon>Lulworthiaceae</taxon>
        <taxon>Zalerion</taxon>
    </lineage>
</organism>
<keyword evidence="6" id="KW-0328">Glycosyltransferase</keyword>
<evidence type="ECO:0000256" key="14">
    <source>
        <dbReference type="ARBA" id="ARBA00048064"/>
    </source>
</evidence>
<keyword evidence="11 16" id="KW-0472">Membrane</keyword>
<comment type="pathway">
    <text evidence="2">Protein modification; protein glycosylation.</text>
</comment>
<evidence type="ECO:0000256" key="5">
    <source>
        <dbReference type="ARBA" id="ARBA00018512"/>
    </source>
</evidence>
<evidence type="ECO:0000256" key="3">
    <source>
        <dbReference type="ARBA" id="ARBA00010600"/>
    </source>
</evidence>
<sequence length="786" mass="87033">MGGFIGSAASFLADVARGALILSVAKLVLSLGDSHRLRVLKDRPRQFLVELASPFVVLVLARCWLQVLGSFVPEAYLDEVFHIPQAQTYCEGRYYDWDDKITTPPGLYILTIVLNRILGISSCTPDVLRSFNVYAISLLSLVASECRSLIEGSSSKVQGRGILSMYSMHTALNISLFPILFFFSGLYYTDIASTLAVLACYRTSLGRTHTEGGAPSFLSDVLVLVLGIVALGMRQTNVFWAVVFMGGMEVVHAVKALQPAEAKPLKMRSGRTKDVLLWYLGRYSKGGIHDPPVNLAWPDGAIHSPAIPHKSLLNIGSLDTLISLISLAIAAISNPLRILRQIWPYIAVLLSFAGFVVWNGGVVLGDKSNHVATIHLAQMLYIWPFFLFFSLPLCLSFAFHFAGRMISYISDLQEQKTSTSSQSQSSSSSTSSRKPASHPPRKRGAAFRYTQPKPSSSSPTTTQPLLPLGISIPFLDRVLVNKSYLPYISLLTISCLFLIVKLNTLIHPFTLADNRHYMFYIFRYTIRRNSWLRYALLFPYWTALVNIRRVLAGCQVVYKKQGDECPVSRQKTNGNGLEWLNSPFMDLDMRERNIVTASSQGKDNGKQETPSDRAADTNGHDPSMAFTGPSSPELTPPTTSTEAICLVATALSLITAPLVEPRYFILPWVFWRLHVPAWRMHDCGGSSSSTSTSTSTSTTAATTTASSNNDTSTETASSTSITSWLESEIPSLVSLGQKLDIRLFAETAWFLCINVATIYIFITRPFFWYDAEGNLADEGRMQRFMW</sequence>
<feature type="region of interest" description="Disordered" evidence="15">
    <location>
        <begin position="686"/>
        <end position="715"/>
    </location>
</feature>
<dbReference type="GO" id="GO:0106073">
    <property type="term" value="F:dolichyl pyrophosphate Glc2Man9GlcNAc2 alpha-1,2-glucosyltransferase activity"/>
    <property type="evidence" value="ECO:0007669"/>
    <property type="project" value="UniProtKB-EC"/>
</dbReference>
<feature type="transmembrane region" description="Helical" evidence="16">
    <location>
        <begin position="484"/>
        <end position="511"/>
    </location>
</feature>
<feature type="region of interest" description="Disordered" evidence="15">
    <location>
        <begin position="419"/>
        <end position="462"/>
    </location>
</feature>
<evidence type="ECO:0000313" key="18">
    <source>
        <dbReference type="Proteomes" id="UP001201980"/>
    </source>
</evidence>
<feature type="transmembrane region" description="Helical" evidence="16">
    <location>
        <begin position="312"/>
        <end position="330"/>
    </location>
</feature>
<comment type="catalytic activity">
    <reaction evidence="14">
        <text>an alpha-D-Glc-(1-&gt;3)-alpha-D-Glc-(1-&gt;3)-alpha-D-Man-(1-&gt;2)-alpha-D-Man-(1-&gt;2)-alpha-D-Man-(1-&gt;3)-[alpha-D-Man-(1-&gt;2)-alpha-D-Man-(1-&gt;3)-[alpha-D-Man-(1-&gt;2)-alpha-D-Man-(1-&gt;6)]-alpha-D-Man-(1-&gt;6)]-beta-D-Man-(1-&gt;4)-beta-D-GlcNAc-(1-&gt;4)-alpha-D-GlcNAc-diphospho-di-trans,poly-cis-dolichol + a di-trans,poly-cis-dolichyl beta-D-glucosyl phosphate = a alpha-D-Glc-(1-&gt;2)-alpha-D-Glc-(1-&gt;3)-alpha-D-Glc-(1-&gt;3)-alpha-D-Man-(1-&gt;2)-alpha-D-Man-(1-&gt;2)-alpha-D-Man-(1-&gt;3)-[alpha-D-Man-(1-&gt;2)-alpha-D-Man-(1-&gt;3)-[alpha-D-Man-(1-&gt;2)-alpha-D-Man-(1-&gt;6)]-alpha-D-Man-(1-&gt;6)]-beta-D-Man-(1-&gt;4)-beta-D-GlcNAc-(1-&gt;4)-alpha-D-GlcNAc-diphospho-di-trans,poly-cis-dolichol + a di-trans,poly-cis-dolichyl phosphate + H(+)</text>
        <dbReference type="Rhea" id="RHEA:29543"/>
        <dbReference type="Rhea" id="RHEA-COMP:19498"/>
        <dbReference type="Rhea" id="RHEA-COMP:19502"/>
        <dbReference type="Rhea" id="RHEA-COMP:19512"/>
        <dbReference type="Rhea" id="RHEA-COMP:19522"/>
        <dbReference type="ChEBI" id="CHEBI:15378"/>
        <dbReference type="ChEBI" id="CHEBI:57525"/>
        <dbReference type="ChEBI" id="CHEBI:57683"/>
        <dbReference type="ChEBI" id="CHEBI:132522"/>
        <dbReference type="ChEBI" id="CHEBI:132523"/>
        <dbReference type="EC" id="2.4.1.256"/>
    </reaction>
    <physiologicalReaction direction="left-to-right" evidence="14">
        <dbReference type="Rhea" id="RHEA:29544"/>
    </physiologicalReaction>
</comment>
<feature type="transmembrane region" description="Helical" evidence="16">
    <location>
        <begin position="531"/>
        <end position="551"/>
    </location>
</feature>
<feature type="transmembrane region" description="Helical" evidence="16">
    <location>
        <begin position="342"/>
        <end position="361"/>
    </location>
</feature>
<feature type="transmembrane region" description="Helical" evidence="16">
    <location>
        <begin position="381"/>
        <end position="402"/>
    </location>
</feature>
<dbReference type="GO" id="GO:0006488">
    <property type="term" value="P:dolichol-linked oligosaccharide biosynthetic process"/>
    <property type="evidence" value="ECO:0007669"/>
    <property type="project" value="InterPro"/>
</dbReference>
<evidence type="ECO:0000256" key="8">
    <source>
        <dbReference type="ARBA" id="ARBA00022692"/>
    </source>
</evidence>
<dbReference type="Proteomes" id="UP001201980">
    <property type="component" value="Unassembled WGS sequence"/>
</dbReference>
<keyword evidence="10 16" id="KW-1133">Transmembrane helix</keyword>
<evidence type="ECO:0000256" key="13">
    <source>
        <dbReference type="ARBA" id="ARBA00044727"/>
    </source>
</evidence>
<evidence type="ECO:0000256" key="11">
    <source>
        <dbReference type="ARBA" id="ARBA00023136"/>
    </source>
</evidence>
<comment type="caution">
    <text evidence="17">The sequence shown here is derived from an EMBL/GenBank/DDBJ whole genome shotgun (WGS) entry which is preliminary data.</text>
</comment>
<feature type="compositionally biased region" description="Low complexity" evidence="15">
    <location>
        <begin position="450"/>
        <end position="462"/>
    </location>
</feature>
<name>A0AAD5WNS4_9PEZI</name>
<feature type="compositionally biased region" description="Basic and acidic residues" evidence="15">
    <location>
        <begin position="603"/>
        <end position="619"/>
    </location>
</feature>
<dbReference type="PANTHER" id="PTHR12989:SF10">
    <property type="entry name" value="DOL-P-GLC:GLC(2)MAN(9)GLCNAC(2)-PP-DOL ALPHA-1,2-GLUCOSYLTRANSFERASE-RELATED"/>
    <property type="match status" value="1"/>
</dbReference>
<evidence type="ECO:0000256" key="4">
    <source>
        <dbReference type="ARBA" id="ARBA00011967"/>
    </source>
</evidence>
<evidence type="ECO:0000256" key="2">
    <source>
        <dbReference type="ARBA" id="ARBA00004922"/>
    </source>
</evidence>
<evidence type="ECO:0000256" key="15">
    <source>
        <dbReference type="SAM" id="MobiDB-lite"/>
    </source>
</evidence>
<keyword evidence="8 16" id="KW-0812">Transmembrane</keyword>
<feature type="region of interest" description="Disordered" evidence="15">
    <location>
        <begin position="596"/>
        <end position="638"/>
    </location>
</feature>
<evidence type="ECO:0000256" key="16">
    <source>
        <dbReference type="SAM" id="Phobius"/>
    </source>
</evidence>
<evidence type="ECO:0000256" key="6">
    <source>
        <dbReference type="ARBA" id="ARBA00022676"/>
    </source>
</evidence>